<dbReference type="GO" id="GO:0051920">
    <property type="term" value="F:peroxiredoxin activity"/>
    <property type="evidence" value="ECO:0007669"/>
    <property type="project" value="InterPro"/>
</dbReference>
<evidence type="ECO:0000313" key="2">
    <source>
        <dbReference type="EMBL" id="HFK96138.1"/>
    </source>
</evidence>
<dbReference type="Gene3D" id="1.20.1290.10">
    <property type="entry name" value="AhpD-like"/>
    <property type="match status" value="1"/>
</dbReference>
<protein>
    <submittedName>
        <fullName evidence="2">4-carboxymuconolactone decarboxylase</fullName>
    </submittedName>
</protein>
<name>A0A832A095_9BACT</name>
<sequence>MWTKGGKPMLEKTLVEQTKQTAAKLFGGPVRLKVPYELWKEFDPGLARDLSLFITGNLYSRTVLSLPERQLVAVSALAALQKTEELRLHIHGALNVGVKPRHVAEAIFQVGVYAGFPVVNAALAVLKDVLLERGQWPPHSDEET</sequence>
<feature type="domain" description="Carboxymuconolactone decarboxylase-like" evidence="1">
    <location>
        <begin position="48"/>
        <end position="128"/>
    </location>
</feature>
<dbReference type="EMBL" id="DSTK01000009">
    <property type="protein sequence ID" value="HFK96138.1"/>
    <property type="molecule type" value="Genomic_DNA"/>
</dbReference>
<dbReference type="PANTHER" id="PTHR33570:SF2">
    <property type="entry name" value="CARBOXYMUCONOLACTONE DECARBOXYLASE-LIKE DOMAIN-CONTAINING PROTEIN"/>
    <property type="match status" value="1"/>
</dbReference>
<dbReference type="SUPFAM" id="SSF69118">
    <property type="entry name" value="AhpD-like"/>
    <property type="match status" value="1"/>
</dbReference>
<reference evidence="2" key="1">
    <citation type="journal article" date="2020" name="mSystems">
        <title>Genome- and Community-Level Interaction Insights into Carbon Utilization and Element Cycling Functions of Hydrothermarchaeota in Hydrothermal Sediment.</title>
        <authorList>
            <person name="Zhou Z."/>
            <person name="Liu Y."/>
            <person name="Xu W."/>
            <person name="Pan J."/>
            <person name="Luo Z.H."/>
            <person name="Li M."/>
        </authorList>
    </citation>
    <scope>NUCLEOTIDE SEQUENCE [LARGE SCALE GENOMIC DNA]</scope>
    <source>
        <strain evidence="2">SpSt-456</strain>
    </source>
</reference>
<organism evidence="2">
    <name type="scientific">Desulfacinum infernum</name>
    <dbReference type="NCBI Taxonomy" id="35837"/>
    <lineage>
        <taxon>Bacteria</taxon>
        <taxon>Pseudomonadati</taxon>
        <taxon>Thermodesulfobacteriota</taxon>
        <taxon>Syntrophobacteria</taxon>
        <taxon>Syntrophobacterales</taxon>
        <taxon>Syntrophobacteraceae</taxon>
        <taxon>Desulfacinum</taxon>
    </lineage>
</organism>
<evidence type="ECO:0000259" key="1">
    <source>
        <dbReference type="Pfam" id="PF02627"/>
    </source>
</evidence>
<dbReference type="PANTHER" id="PTHR33570">
    <property type="entry name" value="4-CARBOXYMUCONOLACTONE DECARBOXYLASE FAMILY PROTEIN"/>
    <property type="match status" value="1"/>
</dbReference>
<dbReference type="Pfam" id="PF02627">
    <property type="entry name" value="CMD"/>
    <property type="match status" value="1"/>
</dbReference>
<proteinExistence type="predicted"/>
<dbReference type="AlphaFoldDB" id="A0A832A095"/>
<gene>
    <name evidence="2" type="ORF">ENS06_02295</name>
</gene>
<accession>A0A832A095</accession>
<dbReference type="InterPro" id="IPR003779">
    <property type="entry name" value="CMD-like"/>
</dbReference>
<comment type="caution">
    <text evidence="2">The sequence shown here is derived from an EMBL/GenBank/DDBJ whole genome shotgun (WGS) entry which is preliminary data.</text>
</comment>
<dbReference type="InterPro" id="IPR052512">
    <property type="entry name" value="4CMD/NDH-1_regulator"/>
</dbReference>
<dbReference type="InterPro" id="IPR029032">
    <property type="entry name" value="AhpD-like"/>
</dbReference>